<gene>
    <name evidence="1" type="ORF">GOP47_0000593</name>
</gene>
<proteinExistence type="predicted"/>
<dbReference type="PANTHER" id="PTHR48045:SF31">
    <property type="entry name" value="UDP-GLYCOSYLTRANSFERASE 76B1-LIKE"/>
    <property type="match status" value="1"/>
</dbReference>
<dbReference type="OrthoDB" id="5835829at2759"/>
<organism evidence="1 2">
    <name type="scientific">Adiantum capillus-veneris</name>
    <name type="common">Maidenhair fern</name>
    <dbReference type="NCBI Taxonomy" id="13818"/>
    <lineage>
        <taxon>Eukaryota</taxon>
        <taxon>Viridiplantae</taxon>
        <taxon>Streptophyta</taxon>
        <taxon>Embryophyta</taxon>
        <taxon>Tracheophyta</taxon>
        <taxon>Polypodiopsida</taxon>
        <taxon>Polypodiidae</taxon>
        <taxon>Polypodiales</taxon>
        <taxon>Pteridineae</taxon>
        <taxon>Pteridaceae</taxon>
        <taxon>Vittarioideae</taxon>
        <taxon>Adiantum</taxon>
    </lineage>
</organism>
<dbReference type="Gene3D" id="3.40.50.2000">
    <property type="entry name" value="Glycogen Phosphorylase B"/>
    <property type="match status" value="3"/>
</dbReference>
<dbReference type="PANTHER" id="PTHR48045">
    <property type="entry name" value="UDP-GLYCOSYLTRANSFERASE 72B1"/>
    <property type="match status" value="1"/>
</dbReference>
<evidence type="ECO:0000313" key="2">
    <source>
        <dbReference type="Proteomes" id="UP000886520"/>
    </source>
</evidence>
<reference evidence="1" key="1">
    <citation type="submission" date="2021-01" db="EMBL/GenBank/DDBJ databases">
        <title>Adiantum capillus-veneris genome.</title>
        <authorList>
            <person name="Fang Y."/>
            <person name="Liao Q."/>
        </authorList>
    </citation>
    <scope>NUCLEOTIDE SEQUENCE</scope>
    <source>
        <strain evidence="1">H3</strain>
        <tissue evidence="1">Leaf</tissue>
    </source>
</reference>
<protein>
    <submittedName>
        <fullName evidence="1">Uncharacterized protein</fullName>
    </submittedName>
</protein>
<dbReference type="AlphaFoldDB" id="A0A9D4VE63"/>
<comment type="caution">
    <text evidence="1">The sequence shown here is derived from an EMBL/GenBank/DDBJ whole genome shotgun (WGS) entry which is preliminary data.</text>
</comment>
<dbReference type="Proteomes" id="UP000886520">
    <property type="component" value="Chromosome 1"/>
</dbReference>
<name>A0A9D4VE63_ADICA</name>
<accession>A0A9D4VE63</accession>
<dbReference type="SUPFAM" id="SSF53756">
    <property type="entry name" value="UDP-Glycosyltransferase/glycogen phosphorylase"/>
    <property type="match status" value="1"/>
</dbReference>
<dbReference type="EMBL" id="JABFUD020000001">
    <property type="protein sequence ID" value="KAI5084424.1"/>
    <property type="molecule type" value="Genomic_DNA"/>
</dbReference>
<evidence type="ECO:0000313" key="1">
    <source>
        <dbReference type="EMBL" id="KAI5084424.1"/>
    </source>
</evidence>
<keyword evidence="2" id="KW-1185">Reference proteome</keyword>
<sequence length="252" mass="27798">MSIEEALNSEPPSFMGSSLQSDYLTSVSKQQRASPPSLSGGRMQPVLCVTPLYRGVISPQPMSQSFSHALETINEPTWIIINTFEELEATTLYTIEETIGFRPLALGPLINAPSFKLCKGASATSWQSHLDWLQMHPKHSVLYIAFGTVVKMSQVQLEELVLGCIVEQWGIGLVFDASGGTSGLITSTEVEKKVKTLMQSEAGKQMRDKAKNLSASAQRAYKEGGSSRRCLDRLEKEISAAHKEIWQLHIKK</sequence>